<dbReference type="EMBL" id="CM045868">
    <property type="protein sequence ID" value="KAI7956727.1"/>
    <property type="molecule type" value="Genomic_DNA"/>
</dbReference>
<sequence length="8" mass="857">RAVQIPSS</sequence>
<dbReference type="Proteomes" id="UP001060170">
    <property type="component" value="Chromosome 4"/>
</dbReference>
<name>A0ACC0EQN3_9BASI</name>
<protein>
    <submittedName>
        <fullName evidence="1">Uncharacterized protein</fullName>
    </submittedName>
</protein>
<gene>
    <name evidence="1" type="ORF">MJO28_003822</name>
</gene>
<proteinExistence type="predicted"/>
<evidence type="ECO:0000313" key="1">
    <source>
        <dbReference type="EMBL" id="KAI7956727.1"/>
    </source>
</evidence>
<feature type="non-terminal residue" evidence="1">
    <location>
        <position position="1"/>
    </location>
</feature>
<evidence type="ECO:0000313" key="2">
    <source>
        <dbReference type="Proteomes" id="UP001060170"/>
    </source>
</evidence>
<organism evidence="1 2">
    <name type="scientific">Puccinia striiformis f. sp. tritici</name>
    <dbReference type="NCBI Taxonomy" id="168172"/>
    <lineage>
        <taxon>Eukaryota</taxon>
        <taxon>Fungi</taxon>
        <taxon>Dikarya</taxon>
        <taxon>Basidiomycota</taxon>
        <taxon>Pucciniomycotina</taxon>
        <taxon>Pucciniomycetes</taxon>
        <taxon>Pucciniales</taxon>
        <taxon>Pucciniaceae</taxon>
        <taxon>Puccinia</taxon>
    </lineage>
</organism>
<reference evidence="1 2" key="3">
    <citation type="journal article" date="2022" name="Microbiol. Spectr.">
        <title>Folding features and dynamics of 3D genome architecture in plant fungal pathogens.</title>
        <authorList>
            <person name="Xia C."/>
        </authorList>
    </citation>
    <scope>NUCLEOTIDE SEQUENCE [LARGE SCALE GENOMIC DNA]</scope>
    <source>
        <strain evidence="1 2">93-210</strain>
    </source>
</reference>
<accession>A0ACC0EQN3</accession>
<comment type="caution">
    <text evidence="1">The sequence shown here is derived from an EMBL/GenBank/DDBJ whole genome shotgun (WGS) entry which is preliminary data.</text>
</comment>
<reference evidence="2" key="2">
    <citation type="journal article" date="2018" name="Mol. Plant Microbe Interact.">
        <title>Genome sequence resources for the wheat stripe rust pathogen (Puccinia striiformis f. sp. tritici) and the barley stripe rust pathogen (Puccinia striiformis f. sp. hordei).</title>
        <authorList>
            <person name="Xia C."/>
            <person name="Wang M."/>
            <person name="Yin C."/>
            <person name="Cornejo O.E."/>
            <person name="Hulbert S.H."/>
            <person name="Chen X."/>
        </authorList>
    </citation>
    <scope>NUCLEOTIDE SEQUENCE [LARGE SCALE GENOMIC DNA]</scope>
    <source>
        <strain evidence="2">93-210</strain>
    </source>
</reference>
<keyword evidence="2" id="KW-1185">Reference proteome</keyword>
<reference evidence="2" key="1">
    <citation type="journal article" date="2018" name="BMC Genomics">
        <title>Genomic insights into host adaptation between the wheat stripe rust pathogen (Puccinia striiformis f. sp. tritici) and the barley stripe rust pathogen (Puccinia striiformis f. sp. hordei).</title>
        <authorList>
            <person name="Xia C."/>
            <person name="Wang M."/>
            <person name="Yin C."/>
            <person name="Cornejo O.E."/>
            <person name="Hulbert S.H."/>
            <person name="Chen X."/>
        </authorList>
    </citation>
    <scope>NUCLEOTIDE SEQUENCE [LARGE SCALE GENOMIC DNA]</scope>
    <source>
        <strain evidence="2">93-210</strain>
    </source>
</reference>